<keyword evidence="1" id="KW-1133">Transmembrane helix</keyword>
<comment type="caution">
    <text evidence="2">The sequence shown here is derived from an EMBL/GenBank/DDBJ whole genome shotgun (WGS) entry which is preliminary data.</text>
</comment>
<evidence type="ECO:0000313" key="2">
    <source>
        <dbReference type="EMBL" id="PVH26240.1"/>
    </source>
</evidence>
<keyword evidence="1" id="KW-0812">Transmembrane</keyword>
<reference evidence="2 3" key="1">
    <citation type="submission" date="2018-04" db="EMBL/GenBank/DDBJ databases">
        <title>Sphingobacterium cortibacter sp. nov.</title>
        <authorList>
            <person name="Li Y."/>
        </authorList>
    </citation>
    <scope>NUCLEOTIDE SEQUENCE [LARGE SCALE GENOMIC DNA]</scope>
    <source>
        <strain evidence="2 3">2c-3</strain>
    </source>
</reference>
<keyword evidence="1" id="KW-0472">Membrane</keyword>
<sequence>MNTRGRLVAAGIIFVFIVYAIMVQQYNIIVYLAGALAYLLWSHLREGTVYLATQAFHRQDYEYTKKLLAEIDNPDRLRKGRRNFYEFMMGNIALKEERFDEAEYHFQLASRLPWRKDYEKGMVLVNLANINLRKKDYERVVGYLDVAEKLKLTARQQSIVEKIRTEVNKHI</sequence>
<dbReference type="Proteomes" id="UP000245627">
    <property type="component" value="Unassembled WGS sequence"/>
</dbReference>
<dbReference type="RefSeq" id="WP_116774106.1">
    <property type="nucleotide sequence ID" value="NZ_QDKG01000001.1"/>
</dbReference>
<name>A0A2T8HLI8_9SPHI</name>
<dbReference type="SUPFAM" id="SSF48452">
    <property type="entry name" value="TPR-like"/>
    <property type="match status" value="1"/>
</dbReference>
<dbReference type="Gene3D" id="1.25.40.10">
    <property type="entry name" value="Tetratricopeptide repeat domain"/>
    <property type="match status" value="1"/>
</dbReference>
<evidence type="ECO:0000256" key="1">
    <source>
        <dbReference type="SAM" id="Phobius"/>
    </source>
</evidence>
<accession>A0A2T8HLI8</accession>
<evidence type="ECO:0000313" key="3">
    <source>
        <dbReference type="Proteomes" id="UP000245627"/>
    </source>
</evidence>
<dbReference type="OrthoDB" id="1432556at2"/>
<keyword evidence="3" id="KW-1185">Reference proteome</keyword>
<dbReference type="AlphaFoldDB" id="A0A2T8HLI8"/>
<protein>
    <recommendedName>
        <fullName evidence="4">Tetratricopeptide repeat protein</fullName>
    </recommendedName>
</protein>
<dbReference type="InterPro" id="IPR011990">
    <property type="entry name" value="TPR-like_helical_dom_sf"/>
</dbReference>
<proteinExistence type="predicted"/>
<feature type="transmembrane region" description="Helical" evidence="1">
    <location>
        <begin position="7"/>
        <end position="22"/>
    </location>
</feature>
<dbReference type="EMBL" id="QDKG01000001">
    <property type="protein sequence ID" value="PVH26240.1"/>
    <property type="molecule type" value="Genomic_DNA"/>
</dbReference>
<gene>
    <name evidence="2" type="ORF">DC487_01040</name>
</gene>
<organism evidence="2 3">
    <name type="scientific">Sphingobacterium corticibacter</name>
    <dbReference type="NCBI Taxonomy" id="2171749"/>
    <lineage>
        <taxon>Bacteria</taxon>
        <taxon>Pseudomonadati</taxon>
        <taxon>Bacteroidota</taxon>
        <taxon>Sphingobacteriia</taxon>
        <taxon>Sphingobacteriales</taxon>
        <taxon>Sphingobacteriaceae</taxon>
        <taxon>Sphingobacterium</taxon>
    </lineage>
</organism>
<evidence type="ECO:0008006" key="4">
    <source>
        <dbReference type="Google" id="ProtNLM"/>
    </source>
</evidence>